<name>A0A9W6ZZW0_9STRA</name>
<dbReference type="EMBL" id="BRXW01000482">
    <property type="protein sequence ID" value="GMH58870.1"/>
    <property type="molecule type" value="Genomic_DNA"/>
</dbReference>
<sequence length="126" mass="14069">MSKSIATEFMYTPEFRKNFVDFVQVDALMALRLAKKGWNAAADALIDEGVRSRELIVHGGNNISKDVVAAREERRKLATRVVFLLNITKIGRDECYHAANLVVVDIPEGIVIIGDAVVAYLRSQQH</sequence>
<keyword evidence="2" id="KW-1185">Reference proteome</keyword>
<proteinExistence type="predicted"/>
<organism evidence="1 2">
    <name type="scientific">Triparma laevis f. longispina</name>
    <dbReference type="NCBI Taxonomy" id="1714387"/>
    <lineage>
        <taxon>Eukaryota</taxon>
        <taxon>Sar</taxon>
        <taxon>Stramenopiles</taxon>
        <taxon>Ochrophyta</taxon>
        <taxon>Bolidophyceae</taxon>
        <taxon>Parmales</taxon>
        <taxon>Triparmaceae</taxon>
        <taxon>Triparma</taxon>
    </lineage>
</organism>
<comment type="caution">
    <text evidence="1">The sequence shown here is derived from an EMBL/GenBank/DDBJ whole genome shotgun (WGS) entry which is preliminary data.</text>
</comment>
<dbReference type="Proteomes" id="UP001165122">
    <property type="component" value="Unassembled WGS sequence"/>
</dbReference>
<dbReference type="AlphaFoldDB" id="A0A9W6ZZW0"/>
<gene>
    <name evidence="1" type="ORF">TrLO_g8005</name>
</gene>
<evidence type="ECO:0000313" key="1">
    <source>
        <dbReference type="EMBL" id="GMH58870.1"/>
    </source>
</evidence>
<reference evidence="2" key="1">
    <citation type="journal article" date="2023" name="Commun. Biol.">
        <title>Genome analysis of Parmales, the sister group of diatoms, reveals the evolutionary specialization of diatoms from phago-mixotrophs to photoautotrophs.</title>
        <authorList>
            <person name="Ban H."/>
            <person name="Sato S."/>
            <person name="Yoshikawa S."/>
            <person name="Yamada K."/>
            <person name="Nakamura Y."/>
            <person name="Ichinomiya M."/>
            <person name="Sato N."/>
            <person name="Blanc-Mathieu R."/>
            <person name="Endo H."/>
            <person name="Kuwata A."/>
            <person name="Ogata H."/>
        </authorList>
    </citation>
    <scope>NUCLEOTIDE SEQUENCE [LARGE SCALE GENOMIC DNA]</scope>
    <source>
        <strain evidence="2">NIES 3700</strain>
    </source>
</reference>
<evidence type="ECO:0000313" key="2">
    <source>
        <dbReference type="Proteomes" id="UP001165122"/>
    </source>
</evidence>
<accession>A0A9W6ZZW0</accession>
<protein>
    <submittedName>
        <fullName evidence="1">Uncharacterized protein</fullName>
    </submittedName>
</protein>